<dbReference type="InterPro" id="IPR013216">
    <property type="entry name" value="Methyltransf_11"/>
</dbReference>
<dbReference type="CDD" id="cd02440">
    <property type="entry name" value="AdoMet_MTases"/>
    <property type="match status" value="1"/>
</dbReference>
<sequence length="249" mass="26307">MPRRTAPGCARTATTSPSRRSAATTCTTSSTTCTTWAPGERQVSTDETVRAYDLDAEAYAANGPAVPDSVRADIEAFAELLGPGARVLEIGSGGGRDARLMESLGLRVRRTDITPGFVDLLRAQGVGCDLLDPLVDDISSPAGPYDAVWANASLLHVRRDDLPTVLARLAEVTRGGGVLRVSLKEGDGDGWSTHGSITRPRHFTYWRADEVSPVVAAAGWTDVAARSGVAGSRGETWIELSAVRDEVSS</sequence>
<dbReference type="GO" id="GO:0008757">
    <property type="term" value="F:S-adenosylmethionine-dependent methyltransferase activity"/>
    <property type="evidence" value="ECO:0007669"/>
    <property type="project" value="InterPro"/>
</dbReference>
<dbReference type="PANTHER" id="PTHR43861:SF1">
    <property type="entry name" value="TRANS-ACONITATE 2-METHYLTRANSFERASE"/>
    <property type="match status" value="1"/>
</dbReference>
<dbReference type="GO" id="GO:0032259">
    <property type="term" value="P:methylation"/>
    <property type="evidence" value="ECO:0007669"/>
    <property type="project" value="UniProtKB-KW"/>
</dbReference>
<gene>
    <name evidence="3" type="ORF">EUA06_18035</name>
</gene>
<evidence type="ECO:0000256" key="1">
    <source>
        <dbReference type="SAM" id="MobiDB-lite"/>
    </source>
</evidence>
<dbReference type="Pfam" id="PF08241">
    <property type="entry name" value="Methyltransf_11"/>
    <property type="match status" value="1"/>
</dbReference>
<organism evidence="3 4">
    <name type="scientific">Nocardioides glacieisoli</name>
    <dbReference type="NCBI Taxonomy" id="1168730"/>
    <lineage>
        <taxon>Bacteria</taxon>
        <taxon>Bacillati</taxon>
        <taxon>Actinomycetota</taxon>
        <taxon>Actinomycetes</taxon>
        <taxon>Propionibacteriales</taxon>
        <taxon>Nocardioidaceae</taxon>
        <taxon>Nocardioides</taxon>
    </lineage>
</organism>
<dbReference type="InterPro" id="IPR029063">
    <property type="entry name" value="SAM-dependent_MTases_sf"/>
</dbReference>
<accession>A0A4Q2RL21</accession>
<evidence type="ECO:0000313" key="4">
    <source>
        <dbReference type="Proteomes" id="UP000291838"/>
    </source>
</evidence>
<dbReference type="AlphaFoldDB" id="A0A4Q2RL21"/>
<keyword evidence="3" id="KW-0489">Methyltransferase</keyword>
<proteinExistence type="predicted"/>
<keyword evidence="4" id="KW-1185">Reference proteome</keyword>
<dbReference type="SUPFAM" id="SSF53335">
    <property type="entry name" value="S-adenosyl-L-methionine-dependent methyltransferases"/>
    <property type="match status" value="1"/>
</dbReference>
<evidence type="ECO:0000313" key="3">
    <source>
        <dbReference type="EMBL" id="RYB89006.1"/>
    </source>
</evidence>
<name>A0A4Q2RL21_9ACTN</name>
<dbReference type="Gene3D" id="3.40.50.150">
    <property type="entry name" value="Vaccinia Virus protein VP39"/>
    <property type="match status" value="1"/>
</dbReference>
<feature type="domain" description="Methyltransferase type 11" evidence="2">
    <location>
        <begin position="88"/>
        <end position="179"/>
    </location>
</feature>
<reference evidence="3 4" key="1">
    <citation type="submission" date="2019-01" db="EMBL/GenBank/DDBJ databases">
        <title>Novel species of Nocardioides.</title>
        <authorList>
            <person name="Liu Q."/>
            <person name="Xin Y.-H."/>
        </authorList>
    </citation>
    <scope>NUCLEOTIDE SEQUENCE [LARGE SCALE GENOMIC DNA]</scope>
    <source>
        <strain evidence="3 4">HLT3-15</strain>
    </source>
</reference>
<feature type="region of interest" description="Disordered" evidence="1">
    <location>
        <begin position="1"/>
        <end position="24"/>
    </location>
</feature>
<feature type="compositionally biased region" description="Low complexity" evidence="1">
    <location>
        <begin position="9"/>
        <end position="24"/>
    </location>
</feature>
<keyword evidence="3" id="KW-0808">Transferase</keyword>
<protein>
    <submittedName>
        <fullName evidence="3">Class I SAM-dependent methyltransferase</fullName>
    </submittedName>
</protein>
<dbReference type="Proteomes" id="UP000291838">
    <property type="component" value="Unassembled WGS sequence"/>
</dbReference>
<evidence type="ECO:0000259" key="2">
    <source>
        <dbReference type="Pfam" id="PF08241"/>
    </source>
</evidence>
<dbReference type="EMBL" id="SDWS01000009">
    <property type="protein sequence ID" value="RYB89006.1"/>
    <property type="molecule type" value="Genomic_DNA"/>
</dbReference>
<dbReference type="OrthoDB" id="3376896at2"/>
<comment type="caution">
    <text evidence="3">The sequence shown here is derived from an EMBL/GenBank/DDBJ whole genome shotgun (WGS) entry which is preliminary data.</text>
</comment>
<dbReference type="PANTHER" id="PTHR43861">
    <property type="entry name" value="TRANS-ACONITATE 2-METHYLTRANSFERASE-RELATED"/>
    <property type="match status" value="1"/>
</dbReference>